<proteinExistence type="predicted"/>
<sequence length="1118" mass="129827">MENEHLSSTEISTDCSSNSDSIQNVDNQCKEILDEEQDLGSVLPNYDRVSENDDSLEKLSAVLEQPEDLVILEGTQLAEDDQDDKDLNCILRERIESLSEVMQNLKQELKKEIELWKKEREELQLLREKDDELALEEATAAARAAAAAYAAESPLSNNLGDLLDITSEDTFRELTILEYEKRLAKYQDEYSFSQAEKRYNARWKMVANAYKQKLMEVERLCNEELEKVKKNVNHLQPLKEMISQWYTDEENHGDSIKRTDFVANTQKINTFNENNTRNSHIFQKIDAEYDIKKGSLSDTSINNKDSRNKKYGRDDIWGDDFAEEDIEEMDFIATQACLQDDNIVSQLDIDKKSFIENAIPSTSKINLDNSNHKISKTSTHVLSNQRRKEENIKDISTVVSVDYNEFEDKLINKKIYNSTFKLDDNATAEYAKELEKLKYENQKLLNDFITKEGEAVFLRNQLQQTQLRAENDRLEKTRFIEEQENRHRSEINTICKEKENLKTQLELQTFEIGNLMERCKLLESGNIKLTEPHTINLNLSMNKNKFSSPKNRSSVSIMKPIKVKDTYVQTNFPLAEIPKSIYDPPQPEKSIIDIQIIEKIGRRNLPILQEEDTSRIFENPELVKPITTMINDKKLSVEFIMPEILISTARELILNVIIILQTISQAMKNDDIRDMNDIYFSSLYSSSDFNGKCVCSANAWHECERGVEIRRVFGILSYVSVESTYLSKYIAGKTRLLIERDESYKHYSCQMIRYNTWLKESQDFEILKMILQFIVLVGTTRRSHQFSGVICAIMMLIYNVHEKIQYCSEGRPLPYCYTLLNNLMMIFVKSTTHLKKLCINSQSMAVNNWKGSLHFTPDACPLQILLAQEENYHFDILSAIDITDILLQIVQYILHTDIIPLRSETLNSCNCCMKLLRFTIKTLCKCSEANLAAIGNFNPDNFPVQRKSSCNLKNICTKHSLFNTETNKMCIGEIYQDKFSDENAWSIMKKKQSKVLRDGIRFLSHLAICDPDFVIRLTDIEDSFHLFMRNLNAFENFILHENEQEAMNRIKQTFIFDKTQQSEMEQFITKSSIKQLDLLSNFEKIVVQPISEKPKKNENYNKTLLAFKSLFSTKMDFS</sequence>
<keyword evidence="4" id="KW-1185">Reference proteome</keyword>
<dbReference type="STRING" id="94128.A0A2A3ET16"/>
<reference evidence="3 4" key="1">
    <citation type="submission" date="2014-07" db="EMBL/GenBank/DDBJ databases">
        <title>Genomic and transcriptomic analysis on Apis cerana provide comprehensive insights into honey bee biology.</title>
        <authorList>
            <person name="Diao Q."/>
            <person name="Sun L."/>
            <person name="Zheng H."/>
            <person name="Zheng H."/>
            <person name="Xu S."/>
            <person name="Wang S."/>
            <person name="Zeng Z."/>
            <person name="Hu F."/>
            <person name="Su S."/>
            <person name="Wu J."/>
        </authorList>
    </citation>
    <scope>NUCLEOTIDE SEQUENCE [LARGE SCALE GENOMIC DNA]</scope>
    <source>
        <tissue evidence="3">Pupae without intestine</tissue>
    </source>
</reference>
<feature type="coiled-coil region" evidence="1">
    <location>
        <begin position="92"/>
        <end position="126"/>
    </location>
</feature>
<dbReference type="GO" id="GO:0006281">
    <property type="term" value="P:DNA repair"/>
    <property type="evidence" value="ECO:0007669"/>
    <property type="project" value="TreeGrafter"/>
</dbReference>
<name>A0A2A3ET16_APICC</name>
<dbReference type="OrthoDB" id="7668655at2759"/>
<keyword evidence="1" id="KW-0175">Coiled coil</keyword>
<accession>A0A2A3ET16</accession>
<dbReference type="PANTHER" id="PTHR28594:SF1">
    <property type="entry name" value="ATR-INTERACTING PROTEIN"/>
    <property type="match status" value="1"/>
</dbReference>
<evidence type="ECO:0000313" key="3">
    <source>
        <dbReference type="EMBL" id="PBC34820.1"/>
    </source>
</evidence>
<dbReference type="Proteomes" id="UP000242457">
    <property type="component" value="Unassembled WGS sequence"/>
</dbReference>
<evidence type="ECO:0000313" key="4">
    <source>
        <dbReference type="Proteomes" id="UP000242457"/>
    </source>
</evidence>
<feature type="compositionally biased region" description="Polar residues" evidence="2">
    <location>
        <begin position="8"/>
        <end position="20"/>
    </location>
</feature>
<dbReference type="GO" id="GO:0000077">
    <property type="term" value="P:DNA damage checkpoint signaling"/>
    <property type="evidence" value="ECO:0007669"/>
    <property type="project" value="InterPro"/>
</dbReference>
<gene>
    <name evidence="3" type="ORF">APICC_09507</name>
</gene>
<dbReference type="EMBL" id="KZ288186">
    <property type="protein sequence ID" value="PBC34820.1"/>
    <property type="molecule type" value="Genomic_DNA"/>
</dbReference>
<feature type="region of interest" description="Disordered" evidence="2">
    <location>
        <begin position="1"/>
        <end position="20"/>
    </location>
</feature>
<protein>
    <recommendedName>
        <fullName evidence="5">ATR-interacting protein mus304</fullName>
    </recommendedName>
</protein>
<dbReference type="InterPro" id="IPR033349">
    <property type="entry name" value="ATRIP"/>
</dbReference>
<feature type="coiled-coil region" evidence="1">
    <location>
        <begin position="176"/>
        <end position="227"/>
    </location>
</feature>
<dbReference type="PANTHER" id="PTHR28594">
    <property type="entry name" value="ATR-INTERACTING PROTEIN"/>
    <property type="match status" value="1"/>
</dbReference>
<evidence type="ECO:0000256" key="1">
    <source>
        <dbReference type="SAM" id="Coils"/>
    </source>
</evidence>
<organism evidence="3 4">
    <name type="scientific">Apis cerana cerana</name>
    <name type="common">Oriental honeybee</name>
    <dbReference type="NCBI Taxonomy" id="94128"/>
    <lineage>
        <taxon>Eukaryota</taxon>
        <taxon>Metazoa</taxon>
        <taxon>Ecdysozoa</taxon>
        <taxon>Arthropoda</taxon>
        <taxon>Hexapoda</taxon>
        <taxon>Insecta</taxon>
        <taxon>Pterygota</taxon>
        <taxon>Neoptera</taxon>
        <taxon>Endopterygota</taxon>
        <taxon>Hymenoptera</taxon>
        <taxon>Apocrita</taxon>
        <taxon>Aculeata</taxon>
        <taxon>Apoidea</taxon>
        <taxon>Anthophila</taxon>
        <taxon>Apidae</taxon>
        <taxon>Apis</taxon>
    </lineage>
</organism>
<evidence type="ECO:0008006" key="5">
    <source>
        <dbReference type="Google" id="ProtNLM"/>
    </source>
</evidence>
<evidence type="ECO:0000256" key="2">
    <source>
        <dbReference type="SAM" id="MobiDB-lite"/>
    </source>
</evidence>
<dbReference type="AlphaFoldDB" id="A0A2A3ET16"/>